<proteinExistence type="predicted"/>
<dbReference type="EMBL" id="WWCS01000024">
    <property type="protein sequence ID" value="MYN42753.1"/>
    <property type="molecule type" value="Genomic_DNA"/>
</dbReference>
<dbReference type="Proteomes" id="UP000466332">
    <property type="component" value="Unassembled WGS sequence"/>
</dbReference>
<dbReference type="RefSeq" id="WP_161047637.1">
    <property type="nucleotide sequence ID" value="NZ_WWCS01000024.1"/>
</dbReference>
<organism evidence="1 2">
    <name type="scientific">Duganella margarita</name>
    <dbReference type="NCBI Taxonomy" id="2692170"/>
    <lineage>
        <taxon>Bacteria</taxon>
        <taxon>Pseudomonadati</taxon>
        <taxon>Pseudomonadota</taxon>
        <taxon>Betaproteobacteria</taxon>
        <taxon>Burkholderiales</taxon>
        <taxon>Oxalobacteraceae</taxon>
        <taxon>Telluria group</taxon>
        <taxon>Duganella</taxon>
    </lineage>
</organism>
<reference evidence="1 2" key="1">
    <citation type="submission" date="2019-12" db="EMBL/GenBank/DDBJ databases">
        <title>Novel species isolated from a subtropical stream in China.</title>
        <authorList>
            <person name="Lu H."/>
        </authorList>
    </citation>
    <scope>NUCLEOTIDE SEQUENCE [LARGE SCALE GENOMIC DNA]</scope>
    <source>
        <strain evidence="1 2">FT109W</strain>
    </source>
</reference>
<accession>A0ABW9WR48</accession>
<comment type="caution">
    <text evidence="1">The sequence shown here is derived from an EMBL/GenBank/DDBJ whole genome shotgun (WGS) entry which is preliminary data.</text>
</comment>
<protein>
    <submittedName>
        <fullName evidence="1">Uncharacterized protein</fullName>
    </submittedName>
</protein>
<evidence type="ECO:0000313" key="1">
    <source>
        <dbReference type="EMBL" id="MYN42753.1"/>
    </source>
</evidence>
<evidence type="ECO:0000313" key="2">
    <source>
        <dbReference type="Proteomes" id="UP000466332"/>
    </source>
</evidence>
<name>A0ABW9WR48_9BURK</name>
<sequence>MKAWVARRREGGAVLAAPVPAIEGAGLLELVVVEITEEGNRRPIRVARLHPLGEQRILAQLKLPALVQLKGWKLVLSGIEETRNDDGQVRGVAQTWLCELRPPENALGFRVKDTYISGVRRPRAALHQASGTCGKLMVAGDFSNALQRHTTCAEMHGYQISTFAAKRIIDCYIEFMGDSSFGLGGLRVREAHQDRPQRLERDGWLCEFDVKERELTKAEYRALR</sequence>
<gene>
    <name evidence="1" type="ORF">GTP55_25750</name>
</gene>
<keyword evidence="2" id="KW-1185">Reference proteome</keyword>